<dbReference type="EMBL" id="OX459120">
    <property type="protein sequence ID" value="CAI9099939.1"/>
    <property type="molecule type" value="Genomic_DNA"/>
</dbReference>
<keyword evidence="1" id="KW-0812">Transmembrane</keyword>
<dbReference type="AlphaFoldDB" id="A0AAV1CYY8"/>
<keyword evidence="3" id="KW-1185">Reference proteome</keyword>
<keyword evidence="1" id="KW-1133">Transmembrane helix</keyword>
<accession>A0AAV1CYY8</accession>
<evidence type="ECO:0000313" key="2">
    <source>
        <dbReference type="EMBL" id="CAI9099939.1"/>
    </source>
</evidence>
<name>A0AAV1CYY8_OLDCO</name>
<feature type="transmembrane region" description="Helical" evidence="1">
    <location>
        <begin position="20"/>
        <end position="49"/>
    </location>
</feature>
<evidence type="ECO:0000256" key="1">
    <source>
        <dbReference type="SAM" id="Phobius"/>
    </source>
</evidence>
<organism evidence="2 3">
    <name type="scientific">Oldenlandia corymbosa var. corymbosa</name>
    <dbReference type="NCBI Taxonomy" id="529605"/>
    <lineage>
        <taxon>Eukaryota</taxon>
        <taxon>Viridiplantae</taxon>
        <taxon>Streptophyta</taxon>
        <taxon>Embryophyta</taxon>
        <taxon>Tracheophyta</taxon>
        <taxon>Spermatophyta</taxon>
        <taxon>Magnoliopsida</taxon>
        <taxon>eudicotyledons</taxon>
        <taxon>Gunneridae</taxon>
        <taxon>Pentapetalae</taxon>
        <taxon>asterids</taxon>
        <taxon>lamiids</taxon>
        <taxon>Gentianales</taxon>
        <taxon>Rubiaceae</taxon>
        <taxon>Rubioideae</taxon>
        <taxon>Spermacoceae</taxon>
        <taxon>Hedyotis-Oldenlandia complex</taxon>
        <taxon>Oldenlandia</taxon>
    </lineage>
</organism>
<reference evidence="2" key="1">
    <citation type="submission" date="2023-03" db="EMBL/GenBank/DDBJ databases">
        <authorList>
            <person name="Julca I."/>
        </authorList>
    </citation>
    <scope>NUCLEOTIDE SEQUENCE</scope>
</reference>
<sequence length="135" mass="15659">MMIILLPSNYNSQMLRQWRWYLTAVVFNSKIVLHSFLSFFSFLGTCIVAGNTIFERIDKNNGPATGLLRRWKISMNLHHQVLIRINSNNHDGSPLLHPGRLPRSHERYVAWLANLGSTAVRFDIREIGDLQQTFH</sequence>
<proteinExistence type="predicted"/>
<dbReference type="Proteomes" id="UP001161247">
    <property type="component" value="Chromosome 3"/>
</dbReference>
<keyword evidence="1" id="KW-0472">Membrane</keyword>
<evidence type="ECO:0000313" key="3">
    <source>
        <dbReference type="Proteomes" id="UP001161247"/>
    </source>
</evidence>
<gene>
    <name evidence="2" type="ORF">OLC1_LOCUS9867</name>
</gene>
<protein>
    <submittedName>
        <fullName evidence="2">OLC1v1036839C1</fullName>
    </submittedName>
</protein>